<protein>
    <submittedName>
        <fullName evidence="1">Uncharacterized protein</fullName>
    </submittedName>
</protein>
<reference evidence="1" key="2">
    <citation type="journal article" date="2022" name="Sci. Total Environ.">
        <title>Prevalence, transmission, and molecular epidemiology of tet(X)-positive bacteria among humans, animals, and environmental niches in China: An epidemiological, and genomic-based study.</title>
        <authorList>
            <person name="Dong N."/>
            <person name="Zeng Y."/>
            <person name="Cai C."/>
            <person name="Sun C."/>
            <person name="Lu J."/>
            <person name="Liu C."/>
            <person name="Zhou H."/>
            <person name="Sun Q."/>
            <person name="Shu L."/>
            <person name="Wang H."/>
            <person name="Wang Y."/>
            <person name="Wang S."/>
            <person name="Wu C."/>
            <person name="Chan E.W."/>
            <person name="Chen G."/>
            <person name="Shen Z."/>
            <person name="Chen S."/>
            <person name="Zhang R."/>
        </authorList>
    </citation>
    <scope>NUCLEOTIDE SEQUENCE</scope>
    <source>
        <strain evidence="1">R655-4</strain>
    </source>
</reference>
<dbReference type="Proteomes" id="UP001170959">
    <property type="component" value="Unassembled WGS sequence"/>
</dbReference>
<dbReference type="PROSITE" id="PS51257">
    <property type="entry name" value="PROKAR_LIPOPROTEIN"/>
    <property type="match status" value="1"/>
</dbReference>
<proteinExistence type="predicted"/>
<comment type="caution">
    <text evidence="1">The sequence shown here is derived from an EMBL/GenBank/DDBJ whole genome shotgun (WGS) entry which is preliminary data.</text>
</comment>
<reference evidence="1" key="1">
    <citation type="submission" date="2020-06" db="EMBL/GenBank/DDBJ databases">
        <authorList>
            <person name="Dong N."/>
        </authorList>
    </citation>
    <scope>NUCLEOTIDE SEQUENCE</scope>
    <source>
        <strain evidence="1">R655-4</strain>
    </source>
</reference>
<organism evidence="1 2">
    <name type="scientific">Empedobacter brevis</name>
    <dbReference type="NCBI Taxonomy" id="247"/>
    <lineage>
        <taxon>Bacteria</taxon>
        <taxon>Pseudomonadati</taxon>
        <taxon>Bacteroidota</taxon>
        <taxon>Flavobacteriia</taxon>
        <taxon>Flavobacteriales</taxon>
        <taxon>Weeksellaceae</taxon>
        <taxon>Empedobacter</taxon>
    </lineage>
</organism>
<name>A0AAJ1QHP1_9FLAO</name>
<evidence type="ECO:0000313" key="1">
    <source>
        <dbReference type="EMBL" id="MDM1074141.1"/>
    </source>
</evidence>
<dbReference type="EMBL" id="JACAGJ010000012">
    <property type="protein sequence ID" value="MDM1074141.1"/>
    <property type="molecule type" value="Genomic_DNA"/>
</dbReference>
<feature type="non-terminal residue" evidence="1">
    <location>
        <position position="121"/>
    </location>
</feature>
<gene>
    <name evidence="1" type="ORF">HX001_16780</name>
</gene>
<evidence type="ECO:0000313" key="2">
    <source>
        <dbReference type="Proteomes" id="UP001170959"/>
    </source>
</evidence>
<sequence>MKILFFISFIIFSSCFSKGDYNQQQNSAIKEIEVVYDKGIYSYYLMEGKLIVENYRSNSTHYFEINKKSKVELSSLYYENEFNEDPKKVEIVVDKNTYLNMPATEIDYYISFENGTIQHFY</sequence>
<accession>A0AAJ1QHP1</accession>
<dbReference type="AlphaFoldDB" id="A0AAJ1QHP1"/>
<dbReference type="RefSeq" id="WP_286494393.1">
    <property type="nucleotide sequence ID" value="NZ_JACAGJ010000012.1"/>
</dbReference>